<comment type="caution">
    <text evidence="2">The sequence shown here is derived from an EMBL/GenBank/DDBJ whole genome shotgun (WGS) entry which is preliminary data.</text>
</comment>
<dbReference type="GO" id="GO:0005976">
    <property type="term" value="P:polysaccharide metabolic process"/>
    <property type="evidence" value="ECO:0007669"/>
    <property type="project" value="InterPro"/>
</dbReference>
<feature type="domain" description="Mannose-6-phosphate isomerase type II C-terminal" evidence="1">
    <location>
        <begin position="17"/>
        <end position="112"/>
    </location>
</feature>
<dbReference type="Proteomes" id="UP000176666">
    <property type="component" value="Unassembled WGS sequence"/>
</dbReference>
<dbReference type="EMBL" id="MFBJ01000016">
    <property type="protein sequence ID" value="OGD96810.1"/>
    <property type="molecule type" value="Genomic_DNA"/>
</dbReference>
<evidence type="ECO:0000313" key="2">
    <source>
        <dbReference type="EMBL" id="OGD96810.1"/>
    </source>
</evidence>
<sequence length="145" mass="17000">MAAEKLPRKFETNPYIRRVEKPWGWELHFTPDNKPYMGKILHIKAGKRLSLQLHDKKKESWLLISGRAKIIWEKEIDGVLIETEMKHDLGYSCDVGQRHRLFGITDCDIVEVSTPEIGTTFRLDDDFKRHDETPKERVKRNKGAT</sequence>
<dbReference type="AlphaFoldDB" id="A0A1F5GY00"/>
<evidence type="ECO:0000313" key="3">
    <source>
        <dbReference type="Proteomes" id="UP000176666"/>
    </source>
</evidence>
<protein>
    <recommendedName>
        <fullName evidence="1">Mannose-6-phosphate isomerase type II C-terminal domain-containing protein</fullName>
    </recommendedName>
</protein>
<reference evidence="2 3" key="1">
    <citation type="journal article" date="2016" name="Nat. Commun.">
        <title>Thousands of microbial genomes shed light on interconnected biogeochemical processes in an aquifer system.</title>
        <authorList>
            <person name="Anantharaman K."/>
            <person name="Brown C.T."/>
            <person name="Hug L.A."/>
            <person name="Sharon I."/>
            <person name="Castelle C.J."/>
            <person name="Probst A.J."/>
            <person name="Thomas B.C."/>
            <person name="Singh A."/>
            <person name="Wilkins M.J."/>
            <person name="Karaoz U."/>
            <person name="Brodie E.L."/>
            <person name="Williams K.H."/>
            <person name="Hubbard S.S."/>
            <person name="Banfield J.F."/>
        </authorList>
    </citation>
    <scope>NUCLEOTIDE SEQUENCE [LARGE SCALE GENOMIC DNA]</scope>
</reference>
<dbReference type="GO" id="GO:0016779">
    <property type="term" value="F:nucleotidyltransferase activity"/>
    <property type="evidence" value="ECO:0007669"/>
    <property type="project" value="InterPro"/>
</dbReference>
<organism evidence="2 3">
    <name type="scientific">Candidatus Curtissbacteria bacterium RIFCSPHIGHO2_12_FULL_38_9b</name>
    <dbReference type="NCBI Taxonomy" id="1797720"/>
    <lineage>
        <taxon>Bacteria</taxon>
        <taxon>Candidatus Curtissiibacteriota</taxon>
    </lineage>
</organism>
<dbReference type="InterPro" id="IPR011051">
    <property type="entry name" value="RmlC_Cupin_sf"/>
</dbReference>
<gene>
    <name evidence="2" type="ORF">A3F02_00295</name>
</gene>
<name>A0A1F5GY00_9BACT</name>
<dbReference type="Pfam" id="PF01050">
    <property type="entry name" value="MannoseP_isomer"/>
    <property type="match status" value="1"/>
</dbReference>
<dbReference type="SUPFAM" id="SSF51182">
    <property type="entry name" value="RmlC-like cupins"/>
    <property type="match status" value="1"/>
</dbReference>
<dbReference type="InterPro" id="IPR001538">
    <property type="entry name" value="Man6P_isomerase-2_C"/>
</dbReference>
<proteinExistence type="predicted"/>
<evidence type="ECO:0000259" key="1">
    <source>
        <dbReference type="Pfam" id="PF01050"/>
    </source>
</evidence>
<accession>A0A1F5GY00</accession>